<evidence type="ECO:0000313" key="3">
    <source>
        <dbReference type="EnsemblPlants" id="Pp3c18_8210V3.3"/>
    </source>
</evidence>
<feature type="compositionally biased region" description="Polar residues" evidence="2">
    <location>
        <begin position="1320"/>
        <end position="1332"/>
    </location>
</feature>
<feature type="compositionally biased region" description="Basic and acidic residues" evidence="2">
    <location>
        <begin position="1099"/>
        <end position="1111"/>
    </location>
</feature>
<feature type="compositionally biased region" description="Acidic residues" evidence="2">
    <location>
        <begin position="1282"/>
        <end position="1291"/>
    </location>
</feature>
<keyword evidence="4" id="KW-1185">Reference proteome</keyword>
<organism evidence="3 4">
    <name type="scientific">Physcomitrium patens</name>
    <name type="common">Spreading-leaved earth moss</name>
    <name type="synonym">Physcomitrella patens</name>
    <dbReference type="NCBI Taxonomy" id="3218"/>
    <lineage>
        <taxon>Eukaryota</taxon>
        <taxon>Viridiplantae</taxon>
        <taxon>Streptophyta</taxon>
        <taxon>Embryophyta</taxon>
        <taxon>Bryophyta</taxon>
        <taxon>Bryophytina</taxon>
        <taxon>Bryopsida</taxon>
        <taxon>Funariidae</taxon>
        <taxon>Funariales</taxon>
        <taxon>Funariaceae</taxon>
        <taxon>Physcomitrium</taxon>
    </lineage>
</organism>
<dbReference type="RefSeq" id="XP_024402473.1">
    <property type="nucleotide sequence ID" value="XM_024546705.2"/>
</dbReference>
<name>A0A7I4F9Q8_PHYPA</name>
<feature type="region of interest" description="Disordered" evidence="2">
    <location>
        <begin position="707"/>
        <end position="748"/>
    </location>
</feature>
<evidence type="ECO:0008006" key="5">
    <source>
        <dbReference type="Google" id="ProtNLM"/>
    </source>
</evidence>
<dbReference type="EnsemblPlants" id="Pp3c18_8210V3.3">
    <property type="protein sequence ID" value="Pp3c18_8210V3.3"/>
    <property type="gene ID" value="Pp3c18_8210"/>
</dbReference>
<reference evidence="3 4" key="1">
    <citation type="journal article" date="2008" name="Science">
        <title>The Physcomitrella genome reveals evolutionary insights into the conquest of land by plants.</title>
        <authorList>
            <person name="Rensing S."/>
            <person name="Lang D."/>
            <person name="Zimmer A."/>
            <person name="Terry A."/>
            <person name="Salamov A."/>
            <person name="Shapiro H."/>
            <person name="Nishiyama T."/>
            <person name="Perroud P.-F."/>
            <person name="Lindquist E."/>
            <person name="Kamisugi Y."/>
            <person name="Tanahashi T."/>
            <person name="Sakakibara K."/>
            <person name="Fujita T."/>
            <person name="Oishi K."/>
            <person name="Shin-I T."/>
            <person name="Kuroki Y."/>
            <person name="Toyoda A."/>
            <person name="Suzuki Y."/>
            <person name="Hashimoto A."/>
            <person name="Yamaguchi K."/>
            <person name="Sugano A."/>
            <person name="Kohara Y."/>
            <person name="Fujiyama A."/>
            <person name="Anterola A."/>
            <person name="Aoki S."/>
            <person name="Ashton N."/>
            <person name="Barbazuk W.B."/>
            <person name="Barker E."/>
            <person name="Bennetzen J."/>
            <person name="Bezanilla M."/>
            <person name="Blankenship R."/>
            <person name="Cho S.H."/>
            <person name="Dutcher S."/>
            <person name="Estelle M."/>
            <person name="Fawcett J.A."/>
            <person name="Gundlach H."/>
            <person name="Hanada K."/>
            <person name="Heyl A."/>
            <person name="Hicks K.A."/>
            <person name="Hugh J."/>
            <person name="Lohr M."/>
            <person name="Mayer K."/>
            <person name="Melkozernov A."/>
            <person name="Murata T."/>
            <person name="Nelson D."/>
            <person name="Pils B."/>
            <person name="Prigge M."/>
            <person name="Reiss B."/>
            <person name="Renner T."/>
            <person name="Rombauts S."/>
            <person name="Rushton P."/>
            <person name="Sanderfoot A."/>
            <person name="Schween G."/>
            <person name="Shiu S.-H."/>
            <person name="Stueber K."/>
            <person name="Theodoulou F.L."/>
            <person name="Tu H."/>
            <person name="Van de Peer Y."/>
            <person name="Verrier P.J."/>
            <person name="Waters E."/>
            <person name="Wood A."/>
            <person name="Yang L."/>
            <person name="Cove D."/>
            <person name="Cuming A."/>
            <person name="Hasebe M."/>
            <person name="Lucas S."/>
            <person name="Mishler D.B."/>
            <person name="Reski R."/>
            <person name="Grigoriev I."/>
            <person name="Quatrano R.S."/>
            <person name="Boore J.L."/>
        </authorList>
    </citation>
    <scope>NUCLEOTIDE SEQUENCE [LARGE SCALE GENOMIC DNA]</scope>
    <source>
        <strain evidence="3 4">cv. Gransden 2004</strain>
    </source>
</reference>
<reference evidence="3" key="3">
    <citation type="submission" date="2020-12" db="UniProtKB">
        <authorList>
            <consortium name="EnsemblPlants"/>
        </authorList>
    </citation>
    <scope>IDENTIFICATION</scope>
</reference>
<feature type="region of interest" description="Disordered" evidence="2">
    <location>
        <begin position="1316"/>
        <end position="1354"/>
    </location>
</feature>
<evidence type="ECO:0000256" key="2">
    <source>
        <dbReference type="SAM" id="MobiDB-lite"/>
    </source>
</evidence>
<dbReference type="Gramene" id="Pp3c18_8210V3.3">
    <property type="protein sequence ID" value="Pp3c18_8210V3.3"/>
    <property type="gene ID" value="Pp3c18_8210"/>
</dbReference>
<evidence type="ECO:0000313" key="4">
    <source>
        <dbReference type="Proteomes" id="UP000006727"/>
    </source>
</evidence>
<feature type="region of interest" description="Disordered" evidence="2">
    <location>
        <begin position="982"/>
        <end position="1019"/>
    </location>
</feature>
<dbReference type="EMBL" id="ABEU02000018">
    <property type="status" value="NOT_ANNOTATED_CDS"/>
    <property type="molecule type" value="Genomic_DNA"/>
</dbReference>
<dbReference type="Proteomes" id="UP000006727">
    <property type="component" value="Chromosome 18"/>
</dbReference>
<sequence length="1385" mass="158846">MEVDKPCGEFSKEELRRQLYTSLQSAGVLDSMKGQLRARLLEHLRHSNGVSIEPKKKQSKPSLTDRLLSSLFLDYLESNRFTFTISMFMPESQMASWPPFSYEEMLEQLHLDPSSDLHVRLKLQGGEERECLARQVVTLLQQLAQRSCIQDVSTQTSPAEVSNQATRTFTSPKELERSIKEVEDTYTRKREALEDQRMLPYRSLEAKINVLHQEFDARVNAEVVLQVSRIRDYEINAARMDEATRYRRQLARDREELEDIHKSRMDRVKAREESLLGRVLSKEKAIEASAYEQRQKILTEITSLRERENKLRQFKESQERRKEKLDERELLLKAKEEEVACERKSLYDQADKLATSRSKELEEQFRELCDRLHHDRNVLEAEREQMKEEKVAMAIELAATKSEKELIQALHRRLSIDEDQRLNKSKIIRELEEKVKHLEEITTQKISVVNIPDQRFSLEEQLQEMQVKLEQERLQREQSEKANKTLEHKLQQKEMKLQLLGAEKEKLTTRHKKLLLKINQLETLIKNAQEEKDHAIHDLEVLGNHQMSLNREVLETTTPLRKAQQALEAERLEHCALRSHVNAGIPSISVAPERQFASEAKIELNNYSFDQNLSADDDLRKKWVSSRKKPDRESHDLWTQLLSENAAKKAALDKDLDGMPVNHVPISTMSKSFSSGYNYPILEFHDHGLLKEPNYGGHKDVTLSQTVETRNQSDHDTRKLSRTRTRFSPEPSTLSTEESRWEMNDGARILDPNDMNGCRSITFKKMNAEKGGNTSATEAEVLMETGILDEFFTRSWDPEKYDESSYEDAVPSWRKTYRSDNKRYAGWNSGYEESMGNLRSVVTNLGNDTSEADIGVLSSSKALKNAWNHSHDHSPRCSDSILHWEIASHQWEEKPPAICDYQELLSGVNGFQITSGNQCVDILEKKTPNIQNIESKIFCLESKQETDNTTSHDFVNRDCVGDEDTLIVRSITVVTHTQKVNEHIKSQERGSSRSLYLGEKEENTSDNLESEEDSSRDSFSCKCMSSLKHDLESLEEISMRDDSMPQTGSHIRFDQEQPLDYAFEGLPKKLTMMPEMSSELSLSRSGEIVGNISEIINFEEDKTSQENRSTEENQGETDTTDKVQLLLNQSVSWDSLGGDELMKLSKLPLHDTHTIENSRTSIVTRKQEVLVDQESTRLTDRMSGLKNHPILALAIRNNQIVKLGPQNEFQNGEKANSIIGQSDAEVMSSNSATDEKECCYVVGPEVDEKIFIPDAPDPTHTPSSLRKPQTSSEESTYKGDSFEDEESEVDQEQAYSEESCTNMSMRMSSVQAPDVLALETNEQASLRTNTKIEGNEGSSENWEGESEQSSYSIEEDDAITDSVEWLDTHVTQETTQLMIHQVANK</sequence>
<feature type="compositionally biased region" description="Basic and acidic residues" evidence="2">
    <location>
        <begin position="982"/>
        <end position="991"/>
    </location>
</feature>
<dbReference type="OrthoDB" id="206339at2759"/>
<dbReference type="PANTHER" id="PTHR39063:SF1">
    <property type="entry name" value="OFD1 CENTRIOLE AND CENTRIOLAR SATELLITE PROTEIN"/>
    <property type="match status" value="1"/>
</dbReference>
<dbReference type="InterPro" id="IPR055289">
    <property type="entry name" value="OFD1"/>
</dbReference>
<feature type="region of interest" description="Disordered" evidence="2">
    <location>
        <begin position="1098"/>
        <end position="1121"/>
    </location>
</feature>
<feature type="coiled-coil region" evidence="1">
    <location>
        <begin position="369"/>
        <end position="538"/>
    </location>
</feature>
<accession>A0A7I4F9Q8</accession>
<dbReference type="PANTHER" id="PTHR39063">
    <property type="entry name" value="ORAL-FACIAL-DIGITAL SYNDROME 1 PROTEIN HOMOLOG"/>
    <property type="match status" value="1"/>
</dbReference>
<feature type="compositionally biased region" description="Polar residues" evidence="2">
    <location>
        <begin position="1260"/>
        <end position="1274"/>
    </location>
</feature>
<reference evidence="3 4" key="2">
    <citation type="journal article" date="2018" name="Plant J.">
        <title>The Physcomitrella patens chromosome-scale assembly reveals moss genome structure and evolution.</title>
        <authorList>
            <person name="Lang D."/>
            <person name="Ullrich K.K."/>
            <person name="Murat F."/>
            <person name="Fuchs J."/>
            <person name="Jenkins J."/>
            <person name="Haas F.B."/>
            <person name="Piednoel M."/>
            <person name="Gundlach H."/>
            <person name="Van Bel M."/>
            <person name="Meyberg R."/>
            <person name="Vives C."/>
            <person name="Morata J."/>
            <person name="Symeonidi A."/>
            <person name="Hiss M."/>
            <person name="Muchero W."/>
            <person name="Kamisugi Y."/>
            <person name="Saleh O."/>
            <person name="Blanc G."/>
            <person name="Decker E.L."/>
            <person name="van Gessel N."/>
            <person name="Grimwood J."/>
            <person name="Hayes R.D."/>
            <person name="Graham S.W."/>
            <person name="Gunter L.E."/>
            <person name="McDaniel S.F."/>
            <person name="Hoernstein S.N.W."/>
            <person name="Larsson A."/>
            <person name="Li F.W."/>
            <person name="Perroud P.F."/>
            <person name="Phillips J."/>
            <person name="Ranjan P."/>
            <person name="Rokshar D.S."/>
            <person name="Rothfels C.J."/>
            <person name="Schneider L."/>
            <person name="Shu S."/>
            <person name="Stevenson D.W."/>
            <person name="Thummler F."/>
            <person name="Tillich M."/>
            <person name="Villarreal Aguilar J.C."/>
            <person name="Widiez T."/>
            <person name="Wong G.K."/>
            <person name="Wymore A."/>
            <person name="Zhang Y."/>
            <person name="Zimmer A.D."/>
            <person name="Quatrano R.S."/>
            <person name="Mayer K.F.X."/>
            <person name="Goodstein D."/>
            <person name="Casacuberta J.M."/>
            <person name="Vandepoele K."/>
            <person name="Reski R."/>
            <person name="Cuming A.C."/>
            <person name="Tuskan G.A."/>
            <person name="Maumus F."/>
            <person name="Salse J."/>
            <person name="Schmutz J."/>
            <person name="Rensing S.A."/>
        </authorList>
    </citation>
    <scope>NUCLEOTIDE SEQUENCE [LARGE SCALE GENOMIC DNA]</scope>
    <source>
        <strain evidence="3 4">cv. Gransden 2004</strain>
    </source>
</reference>
<feature type="region of interest" description="Disordered" evidence="2">
    <location>
        <begin position="1250"/>
        <end position="1298"/>
    </location>
</feature>
<dbReference type="GeneID" id="112295314"/>
<proteinExistence type="predicted"/>
<dbReference type="KEGG" id="ppp:112295314"/>
<gene>
    <name evidence="3" type="primary">LOC112295314</name>
</gene>
<dbReference type="InParanoid" id="A0A7I4F9Q8"/>
<keyword evidence="1" id="KW-0175">Coiled coil</keyword>
<evidence type="ECO:0000256" key="1">
    <source>
        <dbReference type="SAM" id="Coils"/>
    </source>
</evidence>
<protein>
    <recommendedName>
        <fullName evidence="5">LisH domain-containing protein</fullName>
    </recommendedName>
</protein>